<evidence type="ECO:0000259" key="2">
    <source>
        <dbReference type="Pfam" id="PF11575"/>
    </source>
</evidence>
<dbReference type="AlphaFoldDB" id="E3J6X4"/>
<sequence>MVGVREDPGGPAELGARFGPYFALDRLPGGGPPPAGWAVVADLADPATGAFDRRVRAVRSALAAARSGPAETVDERVAVSVAQLGLCARLVAPALALTVVGRPLALDPRRLYWRDVLGGPFPLAFTDAPSPPAGDAPEPGGAERFAAGTLLPVVAPIVEAVGRGYPVSEKVLWGNVASAVAGAAKMIGLAEPAFAAAAWRVVDELCGGNGGPLLDTGGRVGPARFRRRSCCLIYRLAQGGARAVCEDCVLGAGPSSPGRAPR</sequence>
<feature type="domain" description="Ferric siderophore reductase C-terminal" evidence="2">
    <location>
        <begin position="227"/>
        <end position="250"/>
    </location>
</feature>
<protein>
    <submittedName>
        <fullName evidence="3">Ferric iron reductase</fullName>
    </submittedName>
</protein>
<dbReference type="InParanoid" id="E3J6X4"/>
<feature type="domain" description="Aerobactin siderophore biosynthesis IucA/IucC-like C-terminal" evidence="1">
    <location>
        <begin position="108"/>
        <end position="193"/>
    </location>
</feature>
<dbReference type="InterPro" id="IPR024726">
    <property type="entry name" value="FhuF_C"/>
</dbReference>
<dbReference type="KEGG" id="fri:FraEuI1c_5206"/>
<evidence type="ECO:0000259" key="1">
    <source>
        <dbReference type="Pfam" id="PF06276"/>
    </source>
</evidence>
<gene>
    <name evidence="3" type="ordered locus">FraEuI1c_5206</name>
</gene>
<keyword evidence="4" id="KW-1185">Reference proteome</keyword>
<accession>E3J6X4</accession>
<reference evidence="3 4" key="1">
    <citation type="submission" date="2010-10" db="EMBL/GenBank/DDBJ databases">
        <title>Complete sequence of Frankia sp. EuI1c.</title>
        <authorList>
            <consortium name="US DOE Joint Genome Institute"/>
            <person name="Lucas S."/>
            <person name="Copeland A."/>
            <person name="Lapidus A."/>
            <person name="Cheng J.-F."/>
            <person name="Bruce D."/>
            <person name="Goodwin L."/>
            <person name="Pitluck S."/>
            <person name="Chertkov O."/>
            <person name="Detter J.C."/>
            <person name="Han C."/>
            <person name="Tapia R."/>
            <person name="Land M."/>
            <person name="Hauser L."/>
            <person name="Jeffries C."/>
            <person name="Kyrpides N."/>
            <person name="Ivanova N."/>
            <person name="Mikhailova N."/>
            <person name="Beauchemin N."/>
            <person name="Sen A."/>
            <person name="Sur S.A."/>
            <person name="Gtari M."/>
            <person name="Wall L."/>
            <person name="Tisa L."/>
            <person name="Woyke T."/>
        </authorList>
    </citation>
    <scope>NUCLEOTIDE SEQUENCE [LARGE SCALE GENOMIC DNA]</scope>
    <source>
        <strain evidence="4">DSM 45817 / CECT 9037 / EuI1c</strain>
    </source>
</reference>
<dbReference type="GO" id="GO:0003824">
    <property type="term" value="F:catalytic activity"/>
    <property type="evidence" value="ECO:0007669"/>
    <property type="project" value="UniProtKB-ARBA"/>
</dbReference>
<dbReference type="EMBL" id="CP002299">
    <property type="protein sequence ID" value="ADP83194.1"/>
    <property type="molecule type" value="Genomic_DNA"/>
</dbReference>
<dbReference type="HOGENOM" id="CLU_071559_0_0_11"/>
<evidence type="ECO:0000313" key="4">
    <source>
        <dbReference type="Proteomes" id="UP000002484"/>
    </source>
</evidence>
<proteinExistence type="predicted"/>
<dbReference type="GO" id="GO:0051537">
    <property type="term" value="F:2 iron, 2 sulfur cluster binding"/>
    <property type="evidence" value="ECO:0007669"/>
    <property type="project" value="InterPro"/>
</dbReference>
<dbReference type="RefSeq" id="WP_013426312.1">
    <property type="nucleotide sequence ID" value="NC_014666.1"/>
</dbReference>
<dbReference type="Pfam" id="PF06276">
    <property type="entry name" value="FhuF"/>
    <property type="match status" value="1"/>
</dbReference>
<dbReference type="InterPro" id="IPR022770">
    <property type="entry name" value="IucA/IucC-like_C"/>
</dbReference>
<dbReference type="eggNOG" id="COG4114">
    <property type="taxonomic scope" value="Bacteria"/>
</dbReference>
<dbReference type="Proteomes" id="UP000002484">
    <property type="component" value="Chromosome"/>
</dbReference>
<dbReference type="Pfam" id="PF11575">
    <property type="entry name" value="FhuF_C"/>
    <property type="match status" value="1"/>
</dbReference>
<dbReference type="STRING" id="298654.FraEuI1c_5206"/>
<evidence type="ECO:0000313" key="3">
    <source>
        <dbReference type="EMBL" id="ADP83194.1"/>
    </source>
</evidence>
<name>E3J6X4_PSEI1</name>
<organism evidence="3 4">
    <name type="scientific">Pseudofrankia inefficax (strain DSM 45817 / CECT 9037 / DDB 130130 / EuI1c)</name>
    <name type="common">Frankia inefficax</name>
    <dbReference type="NCBI Taxonomy" id="298654"/>
    <lineage>
        <taxon>Bacteria</taxon>
        <taxon>Bacillati</taxon>
        <taxon>Actinomycetota</taxon>
        <taxon>Actinomycetes</taxon>
        <taxon>Frankiales</taxon>
        <taxon>Frankiaceae</taxon>
        <taxon>Pseudofrankia</taxon>
    </lineage>
</organism>